<dbReference type="Proteomes" id="UP000050833">
    <property type="component" value="Unassembled WGS sequence"/>
</dbReference>
<keyword evidence="3" id="KW-1185">Reference proteome</keyword>
<keyword evidence="1" id="KW-0472">Membrane</keyword>
<reference evidence="2 3" key="1">
    <citation type="submission" date="2015-10" db="EMBL/GenBank/DDBJ databases">
        <title>Butyribacter intestini gen. nov., sp. nov., a butyric acid-producing bacterium of the family Lachnospiraceae isolated from the human faeces.</title>
        <authorList>
            <person name="Zou Y."/>
            <person name="Xue W."/>
            <person name="Luo G."/>
            <person name="Lv M."/>
        </authorList>
    </citation>
    <scope>NUCLEOTIDE SEQUENCE [LARGE SCALE GENOMIC DNA]</scope>
    <source>
        <strain evidence="2 3">TF01-11</strain>
    </source>
</reference>
<accession>A0AAW3JNZ6</accession>
<dbReference type="EMBL" id="LLKB01000007">
    <property type="protein sequence ID" value="KQC84111.1"/>
    <property type="molecule type" value="Genomic_DNA"/>
</dbReference>
<gene>
    <name evidence="2" type="ORF">APZ18_14430</name>
</gene>
<name>A0AAW3JNZ6_9FIRM</name>
<sequence length="71" mass="8236">MNVCAFPNEASEEMRSVYQAYDKRNNVDGTGGIFWVCGIYYLYPGLYAVFIFGSQIFDYLHIMEFFDCTFG</sequence>
<proteinExistence type="predicted"/>
<keyword evidence="1" id="KW-0812">Transmembrane</keyword>
<dbReference type="AlphaFoldDB" id="A0AAW3JNZ6"/>
<organism evidence="2 3">
    <name type="scientific">Butyribacter intestini</name>
    <dbReference type="NCBI Taxonomy" id="1703332"/>
    <lineage>
        <taxon>Bacteria</taxon>
        <taxon>Bacillati</taxon>
        <taxon>Bacillota</taxon>
        <taxon>Clostridia</taxon>
        <taxon>Lachnospirales</taxon>
        <taxon>Lachnospiraceae</taxon>
        <taxon>Butyribacter</taxon>
    </lineage>
</organism>
<comment type="caution">
    <text evidence="2">The sequence shown here is derived from an EMBL/GenBank/DDBJ whole genome shotgun (WGS) entry which is preliminary data.</text>
</comment>
<protein>
    <submittedName>
        <fullName evidence="2">Uncharacterized protein</fullName>
    </submittedName>
</protein>
<evidence type="ECO:0000256" key="1">
    <source>
        <dbReference type="SAM" id="Phobius"/>
    </source>
</evidence>
<evidence type="ECO:0000313" key="2">
    <source>
        <dbReference type="EMBL" id="KQC84111.1"/>
    </source>
</evidence>
<evidence type="ECO:0000313" key="3">
    <source>
        <dbReference type="Proteomes" id="UP000050833"/>
    </source>
</evidence>
<keyword evidence="1" id="KW-1133">Transmembrane helix</keyword>
<feature type="transmembrane region" description="Helical" evidence="1">
    <location>
        <begin position="32"/>
        <end position="53"/>
    </location>
</feature>